<dbReference type="STRING" id="1429043.X474_19945"/>
<organism evidence="1 2">
    <name type="scientific">Dethiosulfatarculus sandiegensis</name>
    <dbReference type="NCBI Taxonomy" id="1429043"/>
    <lineage>
        <taxon>Bacteria</taxon>
        <taxon>Pseudomonadati</taxon>
        <taxon>Thermodesulfobacteriota</taxon>
        <taxon>Desulfarculia</taxon>
        <taxon>Desulfarculales</taxon>
        <taxon>Desulfarculaceae</taxon>
        <taxon>Dethiosulfatarculus</taxon>
    </lineage>
</organism>
<accession>A0A0D2HP02</accession>
<protein>
    <submittedName>
        <fullName evidence="1">Uncharacterized protein</fullName>
    </submittedName>
</protein>
<dbReference type="EMBL" id="AZAC01000034">
    <property type="protein sequence ID" value="KIX12278.1"/>
    <property type="molecule type" value="Genomic_DNA"/>
</dbReference>
<keyword evidence="2" id="KW-1185">Reference proteome</keyword>
<dbReference type="Proteomes" id="UP000032233">
    <property type="component" value="Unassembled WGS sequence"/>
</dbReference>
<proteinExistence type="predicted"/>
<reference evidence="1 2" key="1">
    <citation type="submission" date="2013-11" db="EMBL/GenBank/DDBJ databases">
        <title>Metagenomic analysis of a methanogenic consortium involved in long chain n-alkane degradation.</title>
        <authorList>
            <person name="Davidova I.A."/>
            <person name="Callaghan A.V."/>
            <person name="Wawrik B."/>
            <person name="Pruitt S."/>
            <person name="Marks C."/>
            <person name="Duncan K.E."/>
            <person name="Suflita J.M."/>
        </authorList>
    </citation>
    <scope>NUCLEOTIDE SEQUENCE [LARGE SCALE GENOMIC DNA]</scope>
    <source>
        <strain evidence="1 2">SPR</strain>
    </source>
</reference>
<gene>
    <name evidence="1" type="ORF">X474_19945</name>
</gene>
<evidence type="ECO:0000313" key="1">
    <source>
        <dbReference type="EMBL" id="KIX12278.1"/>
    </source>
</evidence>
<evidence type="ECO:0000313" key="2">
    <source>
        <dbReference type="Proteomes" id="UP000032233"/>
    </source>
</evidence>
<dbReference type="AlphaFoldDB" id="A0A0D2HP02"/>
<dbReference type="InParanoid" id="A0A0D2HP02"/>
<comment type="caution">
    <text evidence="1">The sequence shown here is derived from an EMBL/GenBank/DDBJ whole genome shotgun (WGS) entry which is preliminary data.</text>
</comment>
<name>A0A0D2HP02_9BACT</name>
<sequence>MQPKIMYNSIKGVFLSGFCNKIVSNAKQF</sequence>